<evidence type="ECO:0000313" key="4">
    <source>
        <dbReference type="EMBL" id="MBP1040218.1"/>
    </source>
</evidence>
<dbReference type="Proteomes" id="UP000674938">
    <property type="component" value="Unassembled WGS sequence"/>
</dbReference>
<feature type="domain" description="WxL" evidence="3">
    <location>
        <begin position="26"/>
        <end position="270"/>
    </location>
</feature>
<protein>
    <submittedName>
        <fullName evidence="4">WxL domain-containing protein</fullName>
    </submittedName>
</protein>
<evidence type="ECO:0000259" key="3">
    <source>
        <dbReference type="Pfam" id="PF13731"/>
    </source>
</evidence>
<name>A0A940PA12_9ENTE</name>
<dbReference type="EMBL" id="JAEEGA010000002">
    <property type="protein sequence ID" value="MBP1040218.1"/>
    <property type="molecule type" value="Genomic_DNA"/>
</dbReference>
<evidence type="ECO:0000256" key="1">
    <source>
        <dbReference type="SAM" id="MobiDB-lite"/>
    </source>
</evidence>
<comment type="caution">
    <text evidence="4">The sequence shown here is derived from an EMBL/GenBank/DDBJ whole genome shotgun (WGS) entry which is preliminary data.</text>
</comment>
<sequence length="272" mass="28346">MKKTILAVGICALVLAGGSTVKAAEETSSLNTEGKVQFSPVGDNTTGEIHTPDEDGEEGEDPEVIQLPGQGASGKGALRIQFVPNLFFRTEESKAARSVSNANVLKYNLEGETNKSDIAPFVQVSDGRGLTGEAAKWELTVKATPFTATGEDLPEGEHVLTNSTIVFGGSTLTSDYMTSAKAAERITGQEASAKTGLATDGTASVSVMKTQAGKDTNGYQVSNVFHDGYEKGATTYADGNTSGVQFVKPAGIAPYTGIDYTSTLTWTLTSGI</sequence>
<dbReference type="Pfam" id="PF13731">
    <property type="entry name" value="WxL"/>
    <property type="match status" value="1"/>
</dbReference>
<reference evidence="4" key="1">
    <citation type="submission" date="2020-12" db="EMBL/GenBank/DDBJ databases">
        <title>Vagococcus allomyrinae sp. nov. and Enterococcus lavae sp. nov., isolated from the larvae of Allomyrina dichotoma.</title>
        <authorList>
            <person name="Lee S.D."/>
        </authorList>
    </citation>
    <scope>NUCLEOTIDE SEQUENCE</scope>
    <source>
        <strain evidence="4">BWB3-3</strain>
    </source>
</reference>
<keyword evidence="5" id="KW-1185">Reference proteome</keyword>
<evidence type="ECO:0000256" key="2">
    <source>
        <dbReference type="SAM" id="SignalP"/>
    </source>
</evidence>
<accession>A0A940PA12</accession>
<organism evidence="4 5">
    <name type="scientific">Vagococcus allomyrinae</name>
    <dbReference type="NCBI Taxonomy" id="2794353"/>
    <lineage>
        <taxon>Bacteria</taxon>
        <taxon>Bacillati</taxon>
        <taxon>Bacillota</taxon>
        <taxon>Bacilli</taxon>
        <taxon>Lactobacillales</taxon>
        <taxon>Enterococcaceae</taxon>
        <taxon>Vagococcus</taxon>
    </lineage>
</organism>
<feature type="region of interest" description="Disordered" evidence="1">
    <location>
        <begin position="25"/>
        <end position="72"/>
    </location>
</feature>
<evidence type="ECO:0000313" key="5">
    <source>
        <dbReference type="Proteomes" id="UP000674938"/>
    </source>
</evidence>
<gene>
    <name evidence="4" type="ORF">I6N95_04245</name>
</gene>
<feature type="chain" id="PRO_5037965463" evidence="2">
    <location>
        <begin position="24"/>
        <end position="272"/>
    </location>
</feature>
<dbReference type="InterPro" id="IPR027994">
    <property type="entry name" value="WxL_dom"/>
</dbReference>
<keyword evidence="2" id="KW-0732">Signal</keyword>
<feature type="compositionally biased region" description="Acidic residues" evidence="1">
    <location>
        <begin position="54"/>
        <end position="63"/>
    </location>
</feature>
<feature type="signal peptide" evidence="2">
    <location>
        <begin position="1"/>
        <end position="23"/>
    </location>
</feature>
<dbReference type="AlphaFoldDB" id="A0A940PA12"/>
<proteinExistence type="predicted"/>
<dbReference type="RefSeq" id="WP_209525110.1">
    <property type="nucleotide sequence ID" value="NZ_JAEEGA010000002.1"/>
</dbReference>